<accession>A0ABR6IYC2</accession>
<proteinExistence type="predicted"/>
<protein>
    <submittedName>
        <fullName evidence="1">N-acetylglucosamine-6-phosphate deacetylase</fullName>
        <ecNumber evidence="1">3.5.1.25</ecNumber>
    </submittedName>
</protein>
<name>A0ABR6IYC2_9HYPH</name>
<dbReference type="RefSeq" id="WP_022718830.1">
    <property type="nucleotide sequence ID" value="NZ_JACIFX010000020.1"/>
</dbReference>
<evidence type="ECO:0000313" key="2">
    <source>
        <dbReference type="Proteomes" id="UP000551353"/>
    </source>
</evidence>
<reference evidence="1 2" key="1">
    <citation type="submission" date="2020-08" db="EMBL/GenBank/DDBJ databases">
        <title>Genomic Encyclopedia of Type Strains, Phase IV (KMG-V): Genome sequencing to study the core and pangenomes of soil and plant-associated prokaryotes.</title>
        <authorList>
            <person name="Whitman W."/>
        </authorList>
    </citation>
    <scope>NUCLEOTIDE SEQUENCE [LARGE SCALE GENOMIC DNA]</scope>
    <source>
        <strain evidence="1 2">SEMIA 4087</strain>
    </source>
</reference>
<comment type="caution">
    <text evidence="1">The sequence shown here is derived from an EMBL/GenBank/DDBJ whole genome shotgun (WGS) entry which is preliminary data.</text>
</comment>
<keyword evidence="2" id="KW-1185">Reference proteome</keyword>
<sequence length="55" mass="5776">MASVYPAEAMVIAARKGRRVTGADADFVLLTPTELELKSSIAGRKVFDANAPGVI</sequence>
<organism evidence="1 2">
    <name type="scientific">Rhizobium mongolense</name>
    <dbReference type="NCBI Taxonomy" id="57676"/>
    <lineage>
        <taxon>Bacteria</taxon>
        <taxon>Pseudomonadati</taxon>
        <taxon>Pseudomonadota</taxon>
        <taxon>Alphaproteobacteria</taxon>
        <taxon>Hyphomicrobiales</taxon>
        <taxon>Rhizobiaceae</taxon>
        <taxon>Rhizobium/Agrobacterium group</taxon>
        <taxon>Rhizobium</taxon>
    </lineage>
</organism>
<gene>
    <name evidence="1" type="ORF">GGD56_006812</name>
</gene>
<dbReference type="EC" id="3.5.1.25" evidence="1"/>
<keyword evidence="1" id="KW-0378">Hydrolase</keyword>
<dbReference type="EMBL" id="JACIFX010000020">
    <property type="protein sequence ID" value="MBB4232913.1"/>
    <property type="molecule type" value="Genomic_DNA"/>
</dbReference>
<evidence type="ECO:0000313" key="1">
    <source>
        <dbReference type="EMBL" id="MBB4232913.1"/>
    </source>
</evidence>
<dbReference type="Proteomes" id="UP000551353">
    <property type="component" value="Unassembled WGS sequence"/>
</dbReference>
<dbReference type="GO" id="GO:0008448">
    <property type="term" value="F:N-acetylglucosamine-6-phosphate deacetylase activity"/>
    <property type="evidence" value="ECO:0007669"/>
    <property type="project" value="UniProtKB-EC"/>
</dbReference>